<accession>A0AAD4W0R1</accession>
<reference evidence="1 2" key="1">
    <citation type="journal article" date="2022" name="G3 (Bethesda)">
        <title>Whole-genome sequence and methylome profiling of the almond [Prunus dulcis (Mill.) D.A. Webb] cultivar 'Nonpareil'.</title>
        <authorList>
            <person name="D'Amico-Willman K.M."/>
            <person name="Ouma W.Z."/>
            <person name="Meulia T."/>
            <person name="Sideli G.M."/>
            <person name="Gradziel T.M."/>
            <person name="Fresnedo-Ramirez J."/>
        </authorList>
    </citation>
    <scope>NUCLEOTIDE SEQUENCE [LARGE SCALE GENOMIC DNA]</scope>
    <source>
        <strain evidence="1">Clone GOH B32 T37-40</strain>
    </source>
</reference>
<sequence length="122" mass="14175">MYRGMCDEIVEKRKKKERLKKTILIRRSKTIFKSHPSVMGGGLGSYNGDNFMVKRTVDERENKLIFLDPIIILWVGDERRRSIFIGLSLWVRDGWRTQRSVVNKAKQAAAVKDRNNLTSHIG</sequence>
<evidence type="ECO:0000313" key="1">
    <source>
        <dbReference type="EMBL" id="KAI5333362.1"/>
    </source>
</evidence>
<gene>
    <name evidence="1" type="ORF">L3X38_023493</name>
</gene>
<dbReference type="Proteomes" id="UP001054821">
    <property type="component" value="Chromosome 4"/>
</dbReference>
<proteinExistence type="predicted"/>
<protein>
    <submittedName>
        <fullName evidence="1">Uncharacterized protein</fullName>
    </submittedName>
</protein>
<name>A0AAD4W0R1_PRUDU</name>
<dbReference type="AlphaFoldDB" id="A0AAD4W0R1"/>
<comment type="caution">
    <text evidence="1">The sequence shown here is derived from an EMBL/GenBank/DDBJ whole genome shotgun (WGS) entry which is preliminary data.</text>
</comment>
<dbReference type="EMBL" id="JAJFAZ020000004">
    <property type="protein sequence ID" value="KAI5333362.1"/>
    <property type="molecule type" value="Genomic_DNA"/>
</dbReference>
<evidence type="ECO:0000313" key="2">
    <source>
        <dbReference type="Proteomes" id="UP001054821"/>
    </source>
</evidence>
<keyword evidence="2" id="KW-1185">Reference proteome</keyword>
<organism evidence="1 2">
    <name type="scientific">Prunus dulcis</name>
    <name type="common">Almond</name>
    <name type="synonym">Amygdalus dulcis</name>
    <dbReference type="NCBI Taxonomy" id="3755"/>
    <lineage>
        <taxon>Eukaryota</taxon>
        <taxon>Viridiplantae</taxon>
        <taxon>Streptophyta</taxon>
        <taxon>Embryophyta</taxon>
        <taxon>Tracheophyta</taxon>
        <taxon>Spermatophyta</taxon>
        <taxon>Magnoliopsida</taxon>
        <taxon>eudicotyledons</taxon>
        <taxon>Gunneridae</taxon>
        <taxon>Pentapetalae</taxon>
        <taxon>rosids</taxon>
        <taxon>fabids</taxon>
        <taxon>Rosales</taxon>
        <taxon>Rosaceae</taxon>
        <taxon>Amygdaloideae</taxon>
        <taxon>Amygdaleae</taxon>
        <taxon>Prunus</taxon>
    </lineage>
</organism>